<reference evidence="1 2" key="1">
    <citation type="submission" date="2016-02" db="EMBL/GenBank/DDBJ databases">
        <authorList>
            <person name="Wen L."/>
            <person name="He K."/>
            <person name="Yang H."/>
        </authorList>
    </citation>
    <scope>NUCLEOTIDE SEQUENCE [LARGE SCALE GENOMIC DNA]</scope>
    <source>
        <strain evidence="1">Trichococcus palustris</strain>
    </source>
</reference>
<organism evidence="1 2">
    <name type="scientific">Trichococcus palustris</name>
    <dbReference type="NCBI Taxonomy" id="140314"/>
    <lineage>
        <taxon>Bacteria</taxon>
        <taxon>Bacillati</taxon>
        <taxon>Bacillota</taxon>
        <taxon>Bacilli</taxon>
        <taxon>Lactobacillales</taxon>
        <taxon>Carnobacteriaceae</taxon>
        <taxon>Trichococcus</taxon>
    </lineage>
</organism>
<keyword evidence="2" id="KW-1185">Reference proteome</keyword>
<name>A0A143YQ59_9LACT</name>
<gene>
    <name evidence="1" type="ORF">Tpal_1990</name>
</gene>
<protein>
    <submittedName>
        <fullName evidence="1">Uncharacterized protein</fullName>
    </submittedName>
</protein>
<accession>A0A143YQ59</accession>
<dbReference type="AlphaFoldDB" id="A0A143YQ59"/>
<dbReference type="EMBL" id="FJNE01000006">
    <property type="protein sequence ID" value="CZQ96330.1"/>
    <property type="molecule type" value="Genomic_DNA"/>
</dbReference>
<sequence>MQVIRRRIRIHLFLSKDEVHYGCGVLYIMAKIFPGPQVCRRLSETDGWADSVGDTRHTGFTAESVCGIDGPARSRLCEEFCGKRPFTPAVFSTWKSRISPFRTMAYSSRRFSENFVPLSNSGRFRRVFWISIKVMMYWISMCRGRKISMRHVVANKEIAGYSRKDRMVYGYS</sequence>
<dbReference type="Proteomes" id="UP000242754">
    <property type="component" value="Unassembled WGS sequence"/>
</dbReference>
<evidence type="ECO:0000313" key="2">
    <source>
        <dbReference type="Proteomes" id="UP000242754"/>
    </source>
</evidence>
<proteinExistence type="predicted"/>
<evidence type="ECO:0000313" key="1">
    <source>
        <dbReference type="EMBL" id="CZQ96330.1"/>
    </source>
</evidence>